<feature type="transmembrane region" description="Helical" evidence="6">
    <location>
        <begin position="131"/>
        <end position="149"/>
    </location>
</feature>
<accession>A0A7K0CB97</accession>
<keyword evidence="4 6" id="KW-0472">Membrane</keyword>
<dbReference type="AlphaFoldDB" id="A0A7K0CB97"/>
<dbReference type="RefSeq" id="WP_153450064.1">
    <property type="nucleotide sequence ID" value="NZ_WEGJ01000002.1"/>
</dbReference>
<name>A0A7K0CB97_9ACTN</name>
<comment type="subcellular location">
    <subcellularLocation>
        <location evidence="1">Membrane</location>
        <topology evidence="1">Multi-pass membrane protein</topology>
    </subcellularLocation>
</comment>
<evidence type="ECO:0000313" key="8">
    <source>
        <dbReference type="EMBL" id="MQY10715.1"/>
    </source>
</evidence>
<evidence type="ECO:0000256" key="3">
    <source>
        <dbReference type="ARBA" id="ARBA00022989"/>
    </source>
</evidence>
<proteinExistence type="predicted"/>
<dbReference type="OrthoDB" id="5198202at2"/>
<feature type="compositionally biased region" description="Basic residues" evidence="5">
    <location>
        <begin position="363"/>
        <end position="372"/>
    </location>
</feature>
<gene>
    <name evidence="8" type="ORF">SRB5_08280</name>
</gene>
<dbReference type="Pfam" id="PF13515">
    <property type="entry name" value="FUSC_2"/>
    <property type="match status" value="1"/>
</dbReference>
<evidence type="ECO:0000256" key="5">
    <source>
        <dbReference type="SAM" id="MobiDB-lite"/>
    </source>
</evidence>
<dbReference type="Proteomes" id="UP000466345">
    <property type="component" value="Unassembled WGS sequence"/>
</dbReference>
<evidence type="ECO:0000256" key="4">
    <source>
        <dbReference type="ARBA" id="ARBA00023136"/>
    </source>
</evidence>
<dbReference type="InterPro" id="IPR049453">
    <property type="entry name" value="Memb_transporter_dom"/>
</dbReference>
<evidence type="ECO:0000259" key="7">
    <source>
        <dbReference type="Pfam" id="PF13515"/>
    </source>
</evidence>
<reference evidence="8 9" key="1">
    <citation type="submission" date="2019-10" db="EMBL/GenBank/DDBJ databases">
        <title>Streptomyces smaragdinus sp. nov. and Streptomyces fabii sp. nov., isolated from the gut of fungus growing-termite Macrotermes natalensis.</title>
        <authorList>
            <person name="Schwitalla J."/>
            <person name="Benndorf R."/>
            <person name="Martin K."/>
            <person name="De Beer W."/>
            <person name="Kaster A.-K."/>
            <person name="Vollmers J."/>
            <person name="Poulsen M."/>
            <person name="Beemelmanns C."/>
        </authorList>
    </citation>
    <scope>NUCLEOTIDE SEQUENCE [LARGE SCALE GENOMIC DNA]</scope>
    <source>
        <strain evidence="8 9">RB5</strain>
    </source>
</reference>
<feature type="region of interest" description="Disordered" evidence="5">
    <location>
        <begin position="350"/>
        <end position="372"/>
    </location>
</feature>
<keyword evidence="2 6" id="KW-0812">Transmembrane</keyword>
<feature type="transmembrane region" description="Helical" evidence="6">
    <location>
        <begin position="12"/>
        <end position="29"/>
    </location>
</feature>
<keyword evidence="9" id="KW-1185">Reference proteome</keyword>
<evidence type="ECO:0000256" key="1">
    <source>
        <dbReference type="ARBA" id="ARBA00004141"/>
    </source>
</evidence>
<keyword evidence="3 6" id="KW-1133">Transmembrane helix</keyword>
<evidence type="ECO:0000256" key="2">
    <source>
        <dbReference type="ARBA" id="ARBA00022692"/>
    </source>
</evidence>
<feature type="domain" description="Integral membrane bound transporter" evidence="7">
    <location>
        <begin position="24"/>
        <end position="144"/>
    </location>
</feature>
<organism evidence="8 9">
    <name type="scientific">Streptomyces smaragdinus</name>
    <dbReference type="NCBI Taxonomy" id="2585196"/>
    <lineage>
        <taxon>Bacteria</taxon>
        <taxon>Bacillati</taxon>
        <taxon>Actinomycetota</taxon>
        <taxon>Actinomycetes</taxon>
        <taxon>Kitasatosporales</taxon>
        <taxon>Streptomycetaceae</taxon>
        <taxon>Streptomyces</taxon>
    </lineage>
</organism>
<dbReference type="GO" id="GO:0016020">
    <property type="term" value="C:membrane"/>
    <property type="evidence" value="ECO:0007669"/>
    <property type="project" value="UniProtKB-SubCell"/>
</dbReference>
<evidence type="ECO:0000313" key="9">
    <source>
        <dbReference type="Proteomes" id="UP000466345"/>
    </source>
</evidence>
<dbReference type="EMBL" id="WEGJ01000002">
    <property type="protein sequence ID" value="MQY10715.1"/>
    <property type="molecule type" value="Genomic_DNA"/>
</dbReference>
<sequence>MSKMWQRIEHGLWPILQQVLAVVIAWWLARVLLDAKVPIFSPIAALVALNTPRGARGANAVRVVLGVMAGVFIGDVAYRYLGHGAVSIALAVLCAMLFALVVDGQRVTMGQCGVSAVIAVVWGQQAAGERVLEVLIGGGVALVFSQLLFPAHPLATLRRAEATMLEELVDVLATTARALQSEREEQEEKLWERLRPGYGVMADLVKAREQALTLTRTVPAWWGQEDPVRQEGASAMHLDLLVNSCMTLARTAMSVDPEHRPGLAPAVKELARILRLLSKAPGNRAVRARAVERVLRVVRIEQPIGSGPRAAFRESVRMVGRDIMVFAGASDETADRSLRELDVEVPIVTPPRLRRPYGTARPRPGRRPPQRP</sequence>
<feature type="transmembrane region" description="Helical" evidence="6">
    <location>
        <begin position="84"/>
        <end position="102"/>
    </location>
</feature>
<comment type="caution">
    <text evidence="8">The sequence shown here is derived from an EMBL/GenBank/DDBJ whole genome shotgun (WGS) entry which is preliminary data.</text>
</comment>
<protein>
    <recommendedName>
        <fullName evidence="7">Integral membrane bound transporter domain-containing protein</fullName>
    </recommendedName>
</protein>
<evidence type="ECO:0000256" key="6">
    <source>
        <dbReference type="SAM" id="Phobius"/>
    </source>
</evidence>